<keyword evidence="2" id="KW-0808">Transferase</keyword>
<dbReference type="RefSeq" id="WP_142831336.1">
    <property type="nucleotide sequence ID" value="NZ_CP117268.1"/>
</dbReference>
<feature type="domain" description="HipA N-terminal subdomain 1" evidence="5">
    <location>
        <begin position="11"/>
        <end position="110"/>
    </location>
</feature>
<dbReference type="NCBIfam" id="TIGR03071">
    <property type="entry name" value="couple_hipA"/>
    <property type="match status" value="1"/>
</dbReference>
<dbReference type="Gene3D" id="1.10.1070.20">
    <property type="match status" value="1"/>
</dbReference>
<dbReference type="EMBL" id="CP117268">
    <property type="protein sequence ID" value="WFS25326.1"/>
    <property type="molecule type" value="Genomic_DNA"/>
</dbReference>
<evidence type="ECO:0000256" key="1">
    <source>
        <dbReference type="ARBA" id="ARBA00010164"/>
    </source>
</evidence>
<sequence>MTSMDVLALDVRLDGYDHPVGILVRDPNGAIAFAYRSDYVSRSDATPLSLSLPLGTNPFEDLVARPFFDNLLQERDSALSDIMAREGLSRDDVVGLLYHLGKDCAGALSILPAGAAPTKVPGEYGKDYLPLDLNRLEAIVDALHKRKRLPAGIEDPSPLAGMQSKIALTLLPDGSLAEPVPGSGAPTTHILKVPDQDHLQDALLENEAMRLSRSLGSDTADTVVLPLGGLNTLLVTRFDRALNQQNRIVRIHQEDFAQALGLPASLKYERRGAGNRRFDVSAIRRVLEATIDPAGAKEIFIRATLFDLLVGNADGHAKNFALLYERGGRIRMAPRYDILPTRLDEALTDELAYRIGEAETLDEITTDNFDLFLKTLGVDGAAARRRIRVNYTTSIGGELDDHLDDLGQRGLKRLADLIASNIRTLFDAFGLEVPEKARDRDAFIGRGGGWLLS</sequence>
<name>A0ABY8IPB3_9HYPH</name>
<dbReference type="InterPro" id="IPR017508">
    <property type="entry name" value="HipA_N1"/>
</dbReference>
<accession>A0ABY8IPB3</accession>
<feature type="domain" description="HipA-like C-terminal" evidence="4">
    <location>
        <begin position="159"/>
        <end position="384"/>
    </location>
</feature>
<evidence type="ECO:0000259" key="5">
    <source>
        <dbReference type="Pfam" id="PF13657"/>
    </source>
</evidence>
<gene>
    <name evidence="6" type="ORF">PR018_24185</name>
</gene>
<evidence type="ECO:0000313" key="6">
    <source>
        <dbReference type="EMBL" id="WFS25326.1"/>
    </source>
</evidence>
<dbReference type="Pfam" id="PF13657">
    <property type="entry name" value="Couple_hipA"/>
    <property type="match status" value="1"/>
</dbReference>
<reference evidence="6 7" key="1">
    <citation type="journal article" date="2019" name="Phytopathology">
        <title>A Novel Group of Rhizobium tumorigenes-Like Agrobacteria Associated with Crown Gall Disease of Rhododendron and Blueberry.</title>
        <authorList>
            <person name="Kuzmanovic N."/>
            <person name="Behrens P."/>
            <person name="Idczak E."/>
            <person name="Wagner S."/>
            <person name="Gotz M."/>
            <person name="Sproer C."/>
            <person name="Bunk B."/>
            <person name="Overmann J."/>
            <person name="Smalla K."/>
        </authorList>
    </citation>
    <scope>NUCLEOTIDE SEQUENCE [LARGE SCALE GENOMIC DNA]</scope>
    <source>
        <strain evidence="7">rho-6.2</strain>
    </source>
</reference>
<dbReference type="InterPro" id="IPR052028">
    <property type="entry name" value="HipA_Ser/Thr_kinase"/>
</dbReference>
<organism evidence="6 7">
    <name type="scientific">Rhizobium rhododendri</name>
    <dbReference type="NCBI Taxonomy" id="2506430"/>
    <lineage>
        <taxon>Bacteria</taxon>
        <taxon>Pseudomonadati</taxon>
        <taxon>Pseudomonadota</taxon>
        <taxon>Alphaproteobacteria</taxon>
        <taxon>Hyphomicrobiales</taxon>
        <taxon>Rhizobiaceae</taxon>
        <taxon>Rhizobium/Agrobacterium group</taxon>
        <taxon>Rhizobium</taxon>
    </lineage>
</organism>
<proteinExistence type="inferred from homology"/>
<dbReference type="PANTHER" id="PTHR37419:SF1">
    <property type="entry name" value="SERINE_THREONINE-PROTEIN KINASE TOXIN HIPA"/>
    <property type="match status" value="1"/>
</dbReference>
<evidence type="ECO:0000259" key="4">
    <source>
        <dbReference type="Pfam" id="PF07804"/>
    </source>
</evidence>
<dbReference type="Proteomes" id="UP000318939">
    <property type="component" value="Plasmid unnamed1"/>
</dbReference>
<dbReference type="Pfam" id="PF07804">
    <property type="entry name" value="HipA_C"/>
    <property type="match status" value="1"/>
</dbReference>
<protein>
    <submittedName>
        <fullName evidence="6">HipA domain-containing protein</fullName>
    </submittedName>
</protein>
<evidence type="ECO:0000256" key="3">
    <source>
        <dbReference type="ARBA" id="ARBA00022777"/>
    </source>
</evidence>
<geneLocation type="plasmid" evidence="6 7">
    <name>unnamed1</name>
</geneLocation>
<evidence type="ECO:0000256" key="2">
    <source>
        <dbReference type="ARBA" id="ARBA00022679"/>
    </source>
</evidence>
<reference evidence="6 7" key="2">
    <citation type="journal article" date="2023" name="MicrobiologyOpen">
        <title>Genomics of the tumorigenes clade of the family Rhizobiaceae and description of Rhizobium rhododendri sp. nov.</title>
        <authorList>
            <person name="Kuzmanovic N."/>
            <person name="diCenzo G.C."/>
            <person name="Bunk B."/>
            <person name="Sproeer C."/>
            <person name="Fruehling A."/>
            <person name="Neumann-Schaal M."/>
            <person name="Overmann J."/>
            <person name="Smalla K."/>
        </authorList>
    </citation>
    <scope>NUCLEOTIDE SEQUENCE [LARGE SCALE GENOMIC DNA]</scope>
    <source>
        <strain evidence="7">rho-6.2</strain>
        <plasmid evidence="6 7">unnamed1</plasmid>
    </source>
</reference>
<dbReference type="PANTHER" id="PTHR37419">
    <property type="entry name" value="SERINE/THREONINE-PROTEIN KINASE TOXIN HIPA"/>
    <property type="match status" value="1"/>
</dbReference>
<comment type="similarity">
    <text evidence="1">Belongs to the HipA Ser/Thr kinase family.</text>
</comment>
<keyword evidence="3" id="KW-0418">Kinase</keyword>
<keyword evidence="6" id="KW-0614">Plasmid</keyword>
<dbReference type="InterPro" id="IPR012893">
    <property type="entry name" value="HipA-like_C"/>
</dbReference>
<evidence type="ECO:0000313" key="7">
    <source>
        <dbReference type="Proteomes" id="UP000318939"/>
    </source>
</evidence>
<keyword evidence="7" id="KW-1185">Reference proteome</keyword>